<name>A0A8H7LBP9_9ASCO</name>
<evidence type="ECO:0000256" key="4">
    <source>
        <dbReference type="ARBA" id="ARBA00022840"/>
    </source>
</evidence>
<evidence type="ECO:0000256" key="5">
    <source>
        <dbReference type="ARBA" id="ARBA00022917"/>
    </source>
</evidence>
<evidence type="ECO:0000256" key="7">
    <source>
        <dbReference type="ARBA" id="ARBA00032665"/>
    </source>
</evidence>
<gene>
    <name evidence="10" type="ORF">HF325_004241</name>
</gene>
<dbReference type="GO" id="GO:0032543">
    <property type="term" value="P:mitochondrial translation"/>
    <property type="evidence" value="ECO:0007669"/>
    <property type="project" value="TreeGrafter"/>
</dbReference>
<keyword evidence="2 8" id="KW-0436">Ligase</keyword>
<proteinExistence type="inferred from homology"/>
<dbReference type="AlphaFoldDB" id="A0A8H7LBP9"/>
<dbReference type="PROSITE" id="PS00178">
    <property type="entry name" value="AA_TRNA_LIGASE_I"/>
    <property type="match status" value="1"/>
</dbReference>
<sequence>MIPLRRFSLAPIAQAVEKAPLYSKTLLLPRTTFSPKLPSPDERQILLQKTGKDLYLWQKHRKDFKKEFVLHDGPPYANGDLHLGHSLNKILKDIINRFELIRNDSKVNYVPGWDCHGLPIEKKAVGNDENLDAVEIRRRCKELAQSMIEKQKTQFNDFAIMSDLDDTYVTMSHEYEKAQLKIFLKLMENGLLSRQLKPAVCVNRGFTYTILRNPETGRKVIVAKDLAKSILELDPAYKETGQEIGGDELEGQTYENPSFRTGEIFPVIHGDHVTASTGTGIVHNAPAHGVEDYLIGKKHGLTVASAVDERGHYIRNNIPMGFQELADKHIQSGKTIKRLLEILEESEMLYKGTSKYTHSYPYDWKANQPVIQRATPQWFVNVDRIKETALKLLENVTFVPESGRNRLSSFVQNRNEWCISRQRVWGVPLPIVYHKETHEPLEDIELVEHIVHKLGELGTDQWFVPEENISRWLPSHIDASQFYKGKDTMDVWFDSGTSWSTLIKSDNDFSSGRHLADVYIEGSDQHRGWFQSSLLNRIIASGDGEEFKAVAPYKKIITHGFTLDKENDKMSKSKGNVIVPSDVISGGKNSSIPTLGVDGLRLWVASSNYTLDVSVSSEVLRRVLENVKKLRVTLKFILGNLQDLTLLKSMIA</sequence>
<comment type="similarity">
    <text evidence="8">Belongs to the class-I aminoacyl-tRNA synthetase family.</text>
</comment>
<accession>A0A8H7LBP9</accession>
<evidence type="ECO:0000313" key="10">
    <source>
        <dbReference type="EMBL" id="KAF8001740.1"/>
    </source>
</evidence>
<dbReference type="InterPro" id="IPR002300">
    <property type="entry name" value="aa-tRNA-synth_Ia"/>
</dbReference>
<dbReference type="Pfam" id="PF00133">
    <property type="entry name" value="tRNA-synt_1"/>
    <property type="match status" value="1"/>
</dbReference>
<reference evidence="10" key="1">
    <citation type="submission" date="2020-10" db="EMBL/GenBank/DDBJ databases">
        <title>The Whole-Genome Sequence of Metschnikowia persimmonesis, a Novel Endophytic Yeast Species Isolated from Medicinal Plant Diospyros kaki Thumb.</title>
        <authorList>
            <person name="Rahmat E."/>
            <person name="Kang Y."/>
        </authorList>
    </citation>
    <scope>NUCLEOTIDE SEQUENCE</scope>
    <source>
        <strain evidence="10">KIOM G15050</strain>
    </source>
</reference>
<dbReference type="SUPFAM" id="SSF50677">
    <property type="entry name" value="ValRS/IleRS/LeuRS editing domain"/>
    <property type="match status" value="1"/>
</dbReference>
<keyword evidence="11" id="KW-1185">Reference proteome</keyword>
<dbReference type="GO" id="GO:0002161">
    <property type="term" value="F:aminoacyl-tRNA deacylase activity"/>
    <property type="evidence" value="ECO:0007669"/>
    <property type="project" value="InterPro"/>
</dbReference>
<dbReference type="InterPro" id="IPR009008">
    <property type="entry name" value="Val/Leu/Ile-tRNA-synth_edit"/>
</dbReference>
<dbReference type="PANTHER" id="PTHR42765">
    <property type="entry name" value="SOLEUCYL-TRNA SYNTHETASE"/>
    <property type="match status" value="1"/>
</dbReference>
<evidence type="ECO:0000256" key="8">
    <source>
        <dbReference type="RuleBase" id="RU363035"/>
    </source>
</evidence>
<dbReference type="Proteomes" id="UP000649328">
    <property type="component" value="Unassembled WGS sequence"/>
</dbReference>
<dbReference type="InterPro" id="IPR014729">
    <property type="entry name" value="Rossmann-like_a/b/a_fold"/>
</dbReference>
<comment type="caution">
    <text evidence="10">The sequence shown here is derived from an EMBL/GenBank/DDBJ whole genome shotgun (WGS) entry which is preliminary data.</text>
</comment>
<evidence type="ECO:0000256" key="3">
    <source>
        <dbReference type="ARBA" id="ARBA00022741"/>
    </source>
</evidence>
<evidence type="ECO:0000256" key="6">
    <source>
        <dbReference type="ARBA" id="ARBA00023146"/>
    </source>
</evidence>
<protein>
    <recommendedName>
        <fullName evidence="1">isoleucine--tRNA ligase</fullName>
        <ecNumber evidence="1">6.1.1.5</ecNumber>
    </recommendedName>
    <alternativeName>
        <fullName evidence="7">Isoleucyl-tRNA synthetase</fullName>
    </alternativeName>
</protein>
<feature type="domain" description="Aminoacyl-tRNA synthetase class Ia" evidence="9">
    <location>
        <begin position="53"/>
        <end position="615"/>
    </location>
</feature>
<dbReference type="PANTHER" id="PTHR42765:SF1">
    <property type="entry name" value="ISOLEUCINE--TRNA LIGASE, MITOCHONDRIAL"/>
    <property type="match status" value="1"/>
</dbReference>
<dbReference type="EC" id="6.1.1.5" evidence="1"/>
<keyword evidence="4 8" id="KW-0067">ATP-binding</keyword>
<organism evidence="10 11">
    <name type="scientific">Metschnikowia pulcherrima</name>
    <dbReference type="NCBI Taxonomy" id="27326"/>
    <lineage>
        <taxon>Eukaryota</taxon>
        <taxon>Fungi</taxon>
        <taxon>Dikarya</taxon>
        <taxon>Ascomycota</taxon>
        <taxon>Saccharomycotina</taxon>
        <taxon>Pichiomycetes</taxon>
        <taxon>Metschnikowiaceae</taxon>
        <taxon>Metschnikowia</taxon>
    </lineage>
</organism>
<evidence type="ECO:0000256" key="2">
    <source>
        <dbReference type="ARBA" id="ARBA00022598"/>
    </source>
</evidence>
<dbReference type="EMBL" id="JACBPP010000005">
    <property type="protein sequence ID" value="KAF8001740.1"/>
    <property type="molecule type" value="Genomic_DNA"/>
</dbReference>
<dbReference type="GO" id="GO:0006428">
    <property type="term" value="P:isoleucyl-tRNA aminoacylation"/>
    <property type="evidence" value="ECO:0007669"/>
    <property type="project" value="InterPro"/>
</dbReference>
<keyword evidence="6 8" id="KW-0030">Aminoacyl-tRNA synthetase</keyword>
<dbReference type="GO" id="GO:0004822">
    <property type="term" value="F:isoleucine-tRNA ligase activity"/>
    <property type="evidence" value="ECO:0007669"/>
    <property type="project" value="UniProtKB-EC"/>
</dbReference>
<dbReference type="Gene3D" id="3.40.50.620">
    <property type="entry name" value="HUPs"/>
    <property type="match status" value="2"/>
</dbReference>
<dbReference type="InterPro" id="IPR001412">
    <property type="entry name" value="aa-tRNA-synth_I_CS"/>
</dbReference>
<evidence type="ECO:0000313" key="11">
    <source>
        <dbReference type="Proteomes" id="UP000649328"/>
    </source>
</evidence>
<evidence type="ECO:0000259" key="9">
    <source>
        <dbReference type="Pfam" id="PF00133"/>
    </source>
</evidence>
<dbReference type="OrthoDB" id="10264412at2759"/>
<dbReference type="InterPro" id="IPR050081">
    <property type="entry name" value="Ile-tRNA_ligase"/>
</dbReference>
<keyword evidence="3 8" id="KW-0547">Nucleotide-binding</keyword>
<dbReference type="GO" id="GO:0005739">
    <property type="term" value="C:mitochondrion"/>
    <property type="evidence" value="ECO:0007669"/>
    <property type="project" value="TreeGrafter"/>
</dbReference>
<dbReference type="GO" id="GO:0005524">
    <property type="term" value="F:ATP binding"/>
    <property type="evidence" value="ECO:0007669"/>
    <property type="project" value="UniProtKB-KW"/>
</dbReference>
<dbReference type="InterPro" id="IPR002301">
    <property type="entry name" value="Ile-tRNA-ligase"/>
</dbReference>
<dbReference type="SUPFAM" id="SSF52374">
    <property type="entry name" value="Nucleotidylyl transferase"/>
    <property type="match status" value="1"/>
</dbReference>
<dbReference type="PRINTS" id="PR00984">
    <property type="entry name" value="TRNASYNTHILE"/>
</dbReference>
<dbReference type="CDD" id="cd00818">
    <property type="entry name" value="IleRS_core"/>
    <property type="match status" value="1"/>
</dbReference>
<keyword evidence="5 8" id="KW-0648">Protein biosynthesis</keyword>
<evidence type="ECO:0000256" key="1">
    <source>
        <dbReference type="ARBA" id="ARBA00013165"/>
    </source>
</evidence>